<evidence type="ECO:0000313" key="6">
    <source>
        <dbReference type="EMBL" id="KJH48195.1"/>
    </source>
</evidence>
<dbReference type="GO" id="GO:0048471">
    <property type="term" value="C:perinuclear region of cytoplasm"/>
    <property type="evidence" value="ECO:0007669"/>
    <property type="project" value="TreeGrafter"/>
</dbReference>
<dbReference type="InterPro" id="IPR036720">
    <property type="entry name" value="RanGAP1_C_sf"/>
</dbReference>
<dbReference type="InterPro" id="IPR032675">
    <property type="entry name" value="LRR_dom_sf"/>
</dbReference>
<evidence type="ECO:0000313" key="7">
    <source>
        <dbReference type="Proteomes" id="UP000053766"/>
    </source>
</evidence>
<dbReference type="GO" id="GO:0031267">
    <property type="term" value="F:small GTPase binding"/>
    <property type="evidence" value="ECO:0007669"/>
    <property type="project" value="TreeGrafter"/>
</dbReference>
<evidence type="ECO:0008006" key="8">
    <source>
        <dbReference type="Google" id="ProtNLM"/>
    </source>
</evidence>
<dbReference type="GO" id="GO:0006913">
    <property type="term" value="P:nucleocytoplasmic transport"/>
    <property type="evidence" value="ECO:0007669"/>
    <property type="project" value="TreeGrafter"/>
</dbReference>
<dbReference type="EMBL" id="KN716276">
    <property type="protein sequence ID" value="KJH48195.1"/>
    <property type="molecule type" value="Genomic_DNA"/>
</dbReference>
<keyword evidence="2" id="KW-0433">Leucine-rich repeat</keyword>
<feature type="coiled-coil region" evidence="4">
    <location>
        <begin position="210"/>
        <end position="237"/>
    </location>
</feature>
<dbReference type="GO" id="GO:0005829">
    <property type="term" value="C:cytosol"/>
    <property type="evidence" value="ECO:0007669"/>
    <property type="project" value="TreeGrafter"/>
</dbReference>
<evidence type="ECO:0000256" key="1">
    <source>
        <dbReference type="ARBA" id="ARBA00022468"/>
    </source>
</evidence>
<protein>
    <recommendedName>
        <fullName evidence="8">Leucine Rich repeat-containing domain protein</fullName>
    </recommendedName>
</protein>
<keyword evidence="3" id="KW-0677">Repeat</keyword>
<accession>A0A0D8XUM2</accession>
<name>A0A0D8XUM2_DICVI</name>
<dbReference type="SUPFAM" id="SSF69099">
    <property type="entry name" value="Ran-GTPase activating protein 1 (RanGAP1), C-terminal domain"/>
    <property type="match status" value="1"/>
</dbReference>
<dbReference type="STRING" id="29172.A0A0D8XUM2"/>
<evidence type="ECO:0000256" key="5">
    <source>
        <dbReference type="SAM" id="MobiDB-lite"/>
    </source>
</evidence>
<gene>
    <name evidence="6" type="ORF">DICVIV_05713</name>
</gene>
<evidence type="ECO:0000256" key="3">
    <source>
        <dbReference type="ARBA" id="ARBA00022737"/>
    </source>
</evidence>
<keyword evidence="4" id="KW-0175">Coiled coil</keyword>
<reference evidence="7" key="2">
    <citation type="journal article" date="2016" name="Sci. Rep.">
        <title>Dictyocaulus viviparus genome, variome and transcriptome elucidate lungworm biology and support future intervention.</title>
        <authorList>
            <person name="McNulty S.N."/>
            <person name="Strube C."/>
            <person name="Rosa B.A."/>
            <person name="Martin J.C."/>
            <person name="Tyagi R."/>
            <person name="Choi Y.J."/>
            <person name="Wang Q."/>
            <person name="Hallsworth Pepin K."/>
            <person name="Zhang X."/>
            <person name="Ozersky P."/>
            <person name="Wilson R.K."/>
            <person name="Sternberg P.W."/>
            <person name="Gasser R.B."/>
            <person name="Mitreva M."/>
        </authorList>
    </citation>
    <scope>NUCLEOTIDE SEQUENCE [LARGE SCALE GENOMIC DNA]</scope>
    <source>
        <strain evidence="7">HannoverDv2000</strain>
    </source>
</reference>
<dbReference type="OrthoDB" id="184583at2759"/>
<keyword evidence="7" id="KW-1185">Reference proteome</keyword>
<dbReference type="PANTHER" id="PTHR24113:SF12">
    <property type="entry name" value="RAN GTPASE-ACTIVATING PROTEIN 1"/>
    <property type="match status" value="1"/>
</dbReference>
<dbReference type="GO" id="GO:0005634">
    <property type="term" value="C:nucleus"/>
    <property type="evidence" value="ECO:0007669"/>
    <property type="project" value="TreeGrafter"/>
</dbReference>
<dbReference type="AlphaFoldDB" id="A0A0D8XUM2"/>
<dbReference type="Gene3D" id="3.80.10.10">
    <property type="entry name" value="Ribonuclease Inhibitor"/>
    <property type="match status" value="1"/>
</dbReference>
<organism evidence="6 7">
    <name type="scientific">Dictyocaulus viviparus</name>
    <name type="common">Bovine lungworm</name>
    <dbReference type="NCBI Taxonomy" id="29172"/>
    <lineage>
        <taxon>Eukaryota</taxon>
        <taxon>Metazoa</taxon>
        <taxon>Ecdysozoa</taxon>
        <taxon>Nematoda</taxon>
        <taxon>Chromadorea</taxon>
        <taxon>Rhabditida</taxon>
        <taxon>Rhabditina</taxon>
        <taxon>Rhabditomorpha</taxon>
        <taxon>Strongyloidea</taxon>
        <taxon>Metastrongylidae</taxon>
        <taxon>Dictyocaulus</taxon>
    </lineage>
</organism>
<dbReference type="InterPro" id="IPR001611">
    <property type="entry name" value="Leu-rich_rpt"/>
</dbReference>
<feature type="region of interest" description="Disordered" evidence="5">
    <location>
        <begin position="170"/>
        <end position="209"/>
    </location>
</feature>
<dbReference type="Pfam" id="PF13516">
    <property type="entry name" value="LRR_6"/>
    <property type="match status" value="2"/>
</dbReference>
<sequence length="338" mass="37085">MQLTKGPEWGAFAHWGSDSVILQQIATLEELVMPQNGITVKGIEALAKSFISNPSLRVVNLNDNTVTETGSYALAMALPSLPKLEVLNLGDCLCRDQGCHSVVDSLSPVVHRNLKEVDLSGSELSGAAAMKIIEKWRKFSSAVCLTIASNNLGQTFELIRNMAPENVQIGDSGDDQGSCSSSEEELRSVVGTSDDEKIDETPSIEEDSRSNEVMSLIKSCEENLERVQDQFESATQEEAARLLLELANIITRSGENCEVIEMAYNVAQNVLHRVQTVRRKPISATSQVLNNLVAQAGFVKCEEKWDIPIDNASLSLLLNQLVARGYFLDQRDIIGKYL</sequence>
<dbReference type="Gene3D" id="1.25.40.200">
    <property type="entry name" value="Ran-GTPase activating protein 1, C-terminal domain"/>
    <property type="match status" value="1"/>
</dbReference>
<dbReference type="GO" id="GO:0005096">
    <property type="term" value="F:GTPase activator activity"/>
    <property type="evidence" value="ECO:0007669"/>
    <property type="project" value="UniProtKB-KW"/>
</dbReference>
<dbReference type="InterPro" id="IPR027038">
    <property type="entry name" value="RanGap"/>
</dbReference>
<proteinExistence type="predicted"/>
<dbReference type="PANTHER" id="PTHR24113">
    <property type="entry name" value="RAN GTPASE-ACTIVATING PROTEIN 1"/>
    <property type="match status" value="1"/>
</dbReference>
<dbReference type="Proteomes" id="UP000053766">
    <property type="component" value="Unassembled WGS sequence"/>
</dbReference>
<feature type="compositionally biased region" description="Acidic residues" evidence="5">
    <location>
        <begin position="196"/>
        <end position="205"/>
    </location>
</feature>
<dbReference type="SMART" id="SM00368">
    <property type="entry name" value="LRR_RI"/>
    <property type="match status" value="3"/>
</dbReference>
<dbReference type="SUPFAM" id="SSF52047">
    <property type="entry name" value="RNI-like"/>
    <property type="match status" value="1"/>
</dbReference>
<dbReference type="GO" id="GO:0007165">
    <property type="term" value="P:signal transduction"/>
    <property type="evidence" value="ECO:0007669"/>
    <property type="project" value="InterPro"/>
</dbReference>
<evidence type="ECO:0000256" key="2">
    <source>
        <dbReference type="ARBA" id="ARBA00022614"/>
    </source>
</evidence>
<keyword evidence="1" id="KW-0343">GTPase activation</keyword>
<evidence type="ECO:0000256" key="4">
    <source>
        <dbReference type="SAM" id="Coils"/>
    </source>
</evidence>
<reference evidence="6 7" key="1">
    <citation type="submission" date="2013-11" db="EMBL/GenBank/DDBJ databases">
        <title>Draft genome of the bovine lungworm Dictyocaulus viviparus.</title>
        <authorList>
            <person name="Mitreva M."/>
        </authorList>
    </citation>
    <scope>NUCLEOTIDE SEQUENCE [LARGE SCALE GENOMIC DNA]</scope>
    <source>
        <strain evidence="6 7">HannoverDv2000</strain>
    </source>
</reference>